<dbReference type="InterPro" id="IPR005479">
    <property type="entry name" value="CPAse_ATP-bd"/>
</dbReference>
<dbReference type="InterPro" id="IPR011764">
    <property type="entry name" value="Biotin_carboxylation_dom"/>
</dbReference>
<comment type="function">
    <text evidence="2">This protein is a component of the acetyl coenzyme A carboxylase complex; first, biotin carboxylase catalyzes the carboxylation of the carrier protein and then the transcarboxylase transfers the carboxyl group to form malonyl-CoA.</text>
</comment>
<sequence>MKPINTLLVANRGEIACRVMRSAKAMGIRTVAVHSAIDQHARHVGEADIAIDLGGAKPADSYLLADKIIAAAKASGAQAIHPGYGFLSENADFAQLCAEHNLLFLGPPASAIRAMGSKSAAKALMEEAGVPLVPGYHGEAQDLATFRAASATISYPVLLKAAAGGGGKGMKVVESEAQLAEALASAQREAQSAFGDSRMLVEKYVLQPRHVEIQVFADSHGNCLYLNERDCSIQRRHQKVVEEAPAPGLSPELRRAMGEAAVKAAQAIGYVGAGTVEFLLDARGQFFFMEMNTRLQVEHPVTEAITGLDLVAWQIRVARGEALPITQEQVPLRGHAIEVRLYAEDTEQDFLPASGTLALYREPATGEGRRVDSGVRQGDAISPFYDPMLAKLIAWGENREEARLRLLSMLADTSVGGFKTNLAFLQRVLAHPAFAAAELDTGFIGRHQAALLPAPAELPEEFWQMAGQAWVQSEAGLGRADDPHSPWAMHNGWRAGLPAEISLHLSCQGQRHWLRLRQQATEPRWCLAGERLYCQDQGQLSSRRAIRQGEALFIEWQGELREVRRVDPIAEAEASHAQHGGLTAPMNGSIVRILVAAGQAVEAGTALVVLEAMKMEHSIRAPHAGIVKALYCAEGDLVSEGSALVELEE</sequence>
<accession>A0A7X0BXN6</accession>
<dbReference type="SUPFAM" id="SSF52440">
    <property type="entry name" value="PreATP-grasp domain"/>
    <property type="match status" value="1"/>
</dbReference>
<dbReference type="GO" id="GO:0004075">
    <property type="term" value="F:biotin carboxylase activity"/>
    <property type="evidence" value="ECO:0007669"/>
    <property type="project" value="UniProtKB-EC"/>
</dbReference>
<keyword evidence="8 13" id="KW-0067">ATP-binding</keyword>
<keyword evidence="6 17" id="KW-0436">Ligase</keyword>
<evidence type="ECO:0000256" key="6">
    <source>
        <dbReference type="ARBA" id="ARBA00022598"/>
    </source>
</evidence>
<dbReference type="Pfam" id="PF02785">
    <property type="entry name" value="Biotin_carb_C"/>
    <property type="match status" value="1"/>
</dbReference>
<comment type="subunit">
    <text evidence="4">Acetyl-CoA carboxylase is a heterohexamer of biotin carboxyl carrier protein, biotin carboxylase and the two subunits of carboxyl transferase in a 2:2 complex.</text>
</comment>
<dbReference type="InterPro" id="IPR011761">
    <property type="entry name" value="ATP-grasp"/>
</dbReference>
<dbReference type="InterPro" id="IPR005482">
    <property type="entry name" value="Biotin_COase_C"/>
</dbReference>
<evidence type="ECO:0000256" key="4">
    <source>
        <dbReference type="ARBA" id="ARBA00011750"/>
    </source>
</evidence>
<protein>
    <recommendedName>
        <fullName evidence="5">Biotin carboxylase</fullName>
    </recommendedName>
    <alternativeName>
        <fullName evidence="11">Acetyl-coenzyme A carboxylase biotin carboxylase subunit A</fullName>
    </alternativeName>
</protein>
<dbReference type="PANTHER" id="PTHR18866">
    <property type="entry name" value="CARBOXYLASE:PYRUVATE/ACETYL-COA/PROPIONYL-COA CARBOXYLASE"/>
    <property type="match status" value="1"/>
</dbReference>
<name>A0A7X0BXN6_9PSED</name>
<dbReference type="InterPro" id="IPR011054">
    <property type="entry name" value="Rudment_hybrid_motif"/>
</dbReference>
<dbReference type="Gene3D" id="2.40.50.100">
    <property type="match status" value="1"/>
</dbReference>
<dbReference type="InterPro" id="IPR000089">
    <property type="entry name" value="Biotin_lipoyl"/>
</dbReference>
<dbReference type="SMART" id="SM00878">
    <property type="entry name" value="Biotin_carb_C"/>
    <property type="match status" value="1"/>
</dbReference>
<dbReference type="Gene3D" id="3.30.700.40">
    <property type="match status" value="1"/>
</dbReference>
<dbReference type="InterPro" id="IPR011053">
    <property type="entry name" value="Single_hybrid_motif"/>
</dbReference>
<keyword evidence="9" id="KW-0809">Transit peptide</keyword>
<evidence type="ECO:0000259" key="14">
    <source>
        <dbReference type="PROSITE" id="PS50968"/>
    </source>
</evidence>
<keyword evidence="10" id="KW-0092">Biotin</keyword>
<comment type="pathway">
    <text evidence="3">Lipid metabolism; malonyl-CoA biosynthesis; malonyl-CoA from acetyl-CoA: step 1/1.</text>
</comment>
<dbReference type="InterPro" id="IPR001882">
    <property type="entry name" value="Biotin_BS"/>
</dbReference>
<dbReference type="FunFam" id="3.30.1490.20:FF:000003">
    <property type="entry name" value="acetyl-CoA carboxylase isoform X1"/>
    <property type="match status" value="1"/>
</dbReference>
<evidence type="ECO:0000256" key="5">
    <source>
        <dbReference type="ARBA" id="ARBA00017242"/>
    </source>
</evidence>
<reference evidence="17 18" key="1">
    <citation type="submission" date="2020-08" db="EMBL/GenBank/DDBJ databases">
        <title>Functional genomics of gut bacteria from endangered species of beetles.</title>
        <authorList>
            <person name="Carlos-Shanley C."/>
        </authorList>
    </citation>
    <scope>NUCLEOTIDE SEQUENCE [LARGE SCALE GENOMIC DNA]</scope>
    <source>
        <strain evidence="17 18">S00202</strain>
    </source>
</reference>
<dbReference type="Pfam" id="PF21139">
    <property type="entry name" value="BT_MCC_alpha"/>
    <property type="match status" value="1"/>
</dbReference>
<evidence type="ECO:0000313" key="18">
    <source>
        <dbReference type="Proteomes" id="UP000557193"/>
    </source>
</evidence>
<evidence type="ECO:0000256" key="10">
    <source>
        <dbReference type="ARBA" id="ARBA00023267"/>
    </source>
</evidence>
<feature type="domain" description="Biotin carboxylation" evidence="16">
    <location>
        <begin position="3"/>
        <end position="449"/>
    </location>
</feature>
<evidence type="ECO:0000259" key="16">
    <source>
        <dbReference type="PROSITE" id="PS50979"/>
    </source>
</evidence>
<dbReference type="GO" id="GO:0005524">
    <property type="term" value="F:ATP binding"/>
    <property type="evidence" value="ECO:0007669"/>
    <property type="project" value="UniProtKB-UniRule"/>
</dbReference>
<keyword evidence="18" id="KW-1185">Reference proteome</keyword>
<dbReference type="CDD" id="cd06850">
    <property type="entry name" value="biotinyl_domain"/>
    <property type="match status" value="1"/>
</dbReference>
<feature type="domain" description="ATP-grasp" evidence="15">
    <location>
        <begin position="122"/>
        <end position="319"/>
    </location>
</feature>
<dbReference type="PROSITE" id="PS50975">
    <property type="entry name" value="ATP_GRASP"/>
    <property type="match status" value="1"/>
</dbReference>
<evidence type="ECO:0000256" key="3">
    <source>
        <dbReference type="ARBA" id="ARBA00004956"/>
    </source>
</evidence>
<dbReference type="PROSITE" id="PS00188">
    <property type="entry name" value="BIOTIN"/>
    <property type="match status" value="1"/>
</dbReference>
<feature type="domain" description="Lipoyl-binding" evidence="14">
    <location>
        <begin position="569"/>
        <end position="648"/>
    </location>
</feature>
<organism evidence="17 18">
    <name type="scientific">Pseudomonas fluvialis</name>
    <dbReference type="NCBI Taxonomy" id="1793966"/>
    <lineage>
        <taxon>Bacteria</taxon>
        <taxon>Pseudomonadati</taxon>
        <taxon>Pseudomonadota</taxon>
        <taxon>Gammaproteobacteria</taxon>
        <taxon>Pseudomonadales</taxon>
        <taxon>Pseudomonadaceae</taxon>
        <taxon>Pseudomonas</taxon>
    </lineage>
</organism>
<dbReference type="Pfam" id="PF00364">
    <property type="entry name" value="Biotin_lipoyl"/>
    <property type="match status" value="1"/>
</dbReference>
<evidence type="ECO:0000256" key="11">
    <source>
        <dbReference type="ARBA" id="ARBA00033786"/>
    </source>
</evidence>
<gene>
    <name evidence="17" type="ORF">HNP49_003593</name>
</gene>
<dbReference type="PANTHER" id="PTHR18866:SF33">
    <property type="entry name" value="METHYLCROTONOYL-COA CARBOXYLASE SUBUNIT ALPHA, MITOCHONDRIAL-RELATED"/>
    <property type="match status" value="1"/>
</dbReference>
<dbReference type="InterPro" id="IPR050856">
    <property type="entry name" value="Biotin_carboxylase_complex"/>
</dbReference>
<dbReference type="InterPro" id="IPR048429">
    <property type="entry name" value="MCC_alpha_BT"/>
</dbReference>
<dbReference type="SUPFAM" id="SSF51230">
    <property type="entry name" value="Single hybrid motif"/>
    <property type="match status" value="1"/>
</dbReference>
<dbReference type="InterPro" id="IPR016185">
    <property type="entry name" value="PreATP-grasp_dom_sf"/>
</dbReference>
<evidence type="ECO:0000256" key="12">
    <source>
        <dbReference type="ARBA" id="ARBA00048600"/>
    </source>
</evidence>
<dbReference type="FunFam" id="3.30.470.20:FF:000028">
    <property type="entry name" value="Methylcrotonoyl-CoA carboxylase subunit alpha, mitochondrial"/>
    <property type="match status" value="1"/>
</dbReference>
<evidence type="ECO:0000256" key="7">
    <source>
        <dbReference type="ARBA" id="ARBA00022741"/>
    </source>
</evidence>
<dbReference type="NCBIfam" id="NF006367">
    <property type="entry name" value="PRK08591.1"/>
    <property type="match status" value="1"/>
</dbReference>
<comment type="catalytic activity">
    <reaction evidence="12">
        <text>N(6)-biotinyl-L-lysyl-[protein] + hydrogencarbonate + ATP = N(6)-carboxybiotinyl-L-lysyl-[protein] + ADP + phosphate + H(+)</text>
        <dbReference type="Rhea" id="RHEA:13501"/>
        <dbReference type="Rhea" id="RHEA-COMP:10505"/>
        <dbReference type="Rhea" id="RHEA-COMP:10506"/>
        <dbReference type="ChEBI" id="CHEBI:15378"/>
        <dbReference type="ChEBI" id="CHEBI:17544"/>
        <dbReference type="ChEBI" id="CHEBI:30616"/>
        <dbReference type="ChEBI" id="CHEBI:43474"/>
        <dbReference type="ChEBI" id="CHEBI:83144"/>
        <dbReference type="ChEBI" id="CHEBI:83145"/>
        <dbReference type="ChEBI" id="CHEBI:456216"/>
        <dbReference type="EC" id="6.3.4.14"/>
    </reaction>
</comment>
<evidence type="ECO:0000313" key="17">
    <source>
        <dbReference type="EMBL" id="MBB6343391.1"/>
    </source>
</evidence>
<keyword evidence="7 13" id="KW-0547">Nucleotide-binding</keyword>
<evidence type="ECO:0000256" key="9">
    <source>
        <dbReference type="ARBA" id="ARBA00022946"/>
    </source>
</evidence>
<dbReference type="PROSITE" id="PS50968">
    <property type="entry name" value="BIOTINYL_LIPOYL"/>
    <property type="match status" value="1"/>
</dbReference>
<dbReference type="FunFam" id="2.40.50.100:FF:000003">
    <property type="entry name" value="Acetyl-CoA carboxylase biotin carboxyl carrier protein"/>
    <property type="match status" value="1"/>
</dbReference>
<dbReference type="EMBL" id="JACHLL010000008">
    <property type="protein sequence ID" value="MBB6343391.1"/>
    <property type="molecule type" value="Genomic_DNA"/>
</dbReference>
<evidence type="ECO:0000259" key="15">
    <source>
        <dbReference type="PROSITE" id="PS50975"/>
    </source>
</evidence>
<dbReference type="Proteomes" id="UP000557193">
    <property type="component" value="Unassembled WGS sequence"/>
</dbReference>
<comment type="cofactor">
    <cofactor evidence="1">
        <name>biotin</name>
        <dbReference type="ChEBI" id="CHEBI:57586"/>
    </cofactor>
</comment>
<dbReference type="PROSITE" id="PS00867">
    <property type="entry name" value="CPSASE_2"/>
    <property type="match status" value="1"/>
</dbReference>
<dbReference type="AlphaFoldDB" id="A0A7X0BXN6"/>
<dbReference type="PROSITE" id="PS00866">
    <property type="entry name" value="CPSASE_1"/>
    <property type="match status" value="1"/>
</dbReference>
<dbReference type="FunFam" id="3.40.50.20:FF:000010">
    <property type="entry name" value="Propionyl-CoA carboxylase subunit alpha"/>
    <property type="match status" value="1"/>
</dbReference>
<dbReference type="InterPro" id="IPR005481">
    <property type="entry name" value="BC-like_N"/>
</dbReference>
<comment type="caution">
    <text evidence="17">The sequence shown here is derived from an EMBL/GenBank/DDBJ whole genome shotgun (WGS) entry which is preliminary data.</text>
</comment>
<dbReference type="SUPFAM" id="SSF51246">
    <property type="entry name" value="Rudiment single hybrid motif"/>
    <property type="match status" value="1"/>
</dbReference>
<dbReference type="GO" id="GO:0046872">
    <property type="term" value="F:metal ion binding"/>
    <property type="evidence" value="ECO:0007669"/>
    <property type="project" value="InterPro"/>
</dbReference>
<evidence type="ECO:0000256" key="13">
    <source>
        <dbReference type="PROSITE-ProRule" id="PRU00409"/>
    </source>
</evidence>
<evidence type="ECO:0000256" key="1">
    <source>
        <dbReference type="ARBA" id="ARBA00001953"/>
    </source>
</evidence>
<dbReference type="Gene3D" id="3.30.470.20">
    <property type="entry name" value="ATP-grasp fold, B domain"/>
    <property type="match status" value="1"/>
</dbReference>
<evidence type="ECO:0000256" key="8">
    <source>
        <dbReference type="ARBA" id="ARBA00022840"/>
    </source>
</evidence>
<dbReference type="RefSeq" id="WP_184685576.1">
    <property type="nucleotide sequence ID" value="NZ_JACHLL010000008.1"/>
</dbReference>
<dbReference type="PROSITE" id="PS50979">
    <property type="entry name" value="BC"/>
    <property type="match status" value="1"/>
</dbReference>
<dbReference type="Pfam" id="PF00289">
    <property type="entry name" value="Biotin_carb_N"/>
    <property type="match status" value="1"/>
</dbReference>
<proteinExistence type="predicted"/>
<dbReference type="SUPFAM" id="SSF56059">
    <property type="entry name" value="Glutathione synthetase ATP-binding domain-like"/>
    <property type="match status" value="1"/>
</dbReference>
<evidence type="ECO:0000256" key="2">
    <source>
        <dbReference type="ARBA" id="ARBA00003761"/>
    </source>
</evidence>
<dbReference type="Pfam" id="PF02786">
    <property type="entry name" value="CPSase_L_D2"/>
    <property type="match status" value="1"/>
</dbReference>